<dbReference type="GO" id="GO:0000724">
    <property type="term" value="P:double-strand break repair via homologous recombination"/>
    <property type="evidence" value="ECO:0007669"/>
    <property type="project" value="TreeGrafter"/>
</dbReference>
<dbReference type="Proteomes" id="UP000033483">
    <property type="component" value="Unassembled WGS sequence"/>
</dbReference>
<comment type="caution">
    <text evidence="4">The sequence shown here is derived from an EMBL/GenBank/DDBJ whole genome shotgun (WGS) entry which is preliminary data.</text>
</comment>
<accession>A0A0F4ZDP1</accession>
<dbReference type="AlphaFoldDB" id="A0A0F4ZDP1"/>
<evidence type="ECO:0000256" key="2">
    <source>
        <dbReference type="RuleBase" id="RU369057"/>
    </source>
</evidence>
<feature type="compositionally biased region" description="Acidic residues" evidence="3">
    <location>
        <begin position="37"/>
        <end position="56"/>
    </location>
</feature>
<feature type="compositionally biased region" description="Acidic residues" evidence="3">
    <location>
        <begin position="70"/>
        <end position="79"/>
    </location>
</feature>
<comment type="subcellular location">
    <subcellularLocation>
        <location evidence="2">Nucleus</location>
    </subcellularLocation>
</comment>
<dbReference type="GO" id="GO:0006406">
    <property type="term" value="P:mRNA export from nucleus"/>
    <property type="evidence" value="ECO:0007669"/>
    <property type="project" value="UniProtKB-UniRule"/>
</dbReference>
<organism evidence="4 5">
    <name type="scientific">Thielaviopsis punctulata</name>
    <dbReference type="NCBI Taxonomy" id="72032"/>
    <lineage>
        <taxon>Eukaryota</taxon>
        <taxon>Fungi</taxon>
        <taxon>Dikarya</taxon>
        <taxon>Ascomycota</taxon>
        <taxon>Pezizomycotina</taxon>
        <taxon>Sordariomycetes</taxon>
        <taxon>Hypocreomycetidae</taxon>
        <taxon>Microascales</taxon>
        <taxon>Ceratocystidaceae</taxon>
        <taxon>Thielaviopsis</taxon>
    </lineage>
</organism>
<evidence type="ECO:0000313" key="4">
    <source>
        <dbReference type="EMBL" id="KKA28345.1"/>
    </source>
</evidence>
<dbReference type="PANTHER" id="PTHR16771:SF0">
    <property type="entry name" value="26S PROTEASOME COMPLEX SUBUNIT SEM1"/>
    <property type="match status" value="1"/>
</dbReference>
<evidence type="ECO:0000256" key="1">
    <source>
        <dbReference type="ARBA" id="ARBA00034491"/>
    </source>
</evidence>
<dbReference type="CDD" id="cd13768">
    <property type="entry name" value="DSS1_Sem1"/>
    <property type="match status" value="1"/>
</dbReference>
<dbReference type="GO" id="GO:0043248">
    <property type="term" value="P:proteasome assembly"/>
    <property type="evidence" value="ECO:0007669"/>
    <property type="project" value="UniProtKB-UniRule"/>
</dbReference>
<dbReference type="OrthoDB" id="5586203at2759"/>
<dbReference type="SMART" id="SM01385">
    <property type="entry name" value="DSS1_SEM1"/>
    <property type="match status" value="1"/>
</dbReference>
<name>A0A0F4ZDP1_9PEZI</name>
<keyword evidence="2" id="KW-0647">Proteasome</keyword>
<proteinExistence type="inferred from homology"/>
<evidence type="ECO:0000256" key="3">
    <source>
        <dbReference type="SAM" id="MobiDB-lite"/>
    </source>
</evidence>
<keyword evidence="2" id="KW-0539">Nucleus</keyword>
<keyword evidence="5" id="KW-1185">Reference proteome</keyword>
<dbReference type="PANTHER" id="PTHR16771">
    <property type="entry name" value="26 PROTEASOME COMPLEX SUBUNIT DSS1"/>
    <property type="match status" value="1"/>
</dbReference>
<protein>
    <recommendedName>
        <fullName evidence="2">26S proteasome complex subunit SEM1</fullName>
    </recommendedName>
</protein>
<dbReference type="Pfam" id="PF05160">
    <property type="entry name" value="DSS1_SEM1"/>
    <property type="match status" value="1"/>
</dbReference>
<feature type="region of interest" description="Disordered" evidence="3">
    <location>
        <begin position="1"/>
        <end position="104"/>
    </location>
</feature>
<feature type="compositionally biased region" description="Low complexity" evidence="3">
    <location>
        <begin position="1"/>
        <end position="34"/>
    </location>
</feature>
<dbReference type="GO" id="GO:0005634">
    <property type="term" value="C:nucleus"/>
    <property type="evidence" value="ECO:0007669"/>
    <property type="project" value="UniProtKB-SubCell"/>
</dbReference>
<sequence>MAAPPKSTSTPADASSAAAANALSATSAAASAPAVVGEDDEFEDFPADDWAQEETEAANGSATTQHLWEESWDDNDTSDDFSTQLKATTPGRALPSSSSREAPPPVDTWLSLLSTPYLAATVAVSPPPIMTILPASQAATAASRVALVPLANLSISKTPHGPFHRMVADSLMVDLNSSTDLGPQSRPIQLSGMPSESEAAPVLAVGEKSSAVTKSTGRTTLTLFFLAFSIRLATFLLPASSKSEVPMGML</sequence>
<dbReference type="InterPro" id="IPR007834">
    <property type="entry name" value="DSS1_SEM1"/>
</dbReference>
<comment type="function">
    <text evidence="2">Component of the 26S proteasome, a multiprotein complex involved in the ATP-dependent degradation of ubiquitinated proteins.</text>
</comment>
<dbReference type="EMBL" id="LAEV01001332">
    <property type="protein sequence ID" value="KKA28345.1"/>
    <property type="molecule type" value="Genomic_DNA"/>
</dbReference>
<dbReference type="GO" id="GO:0008541">
    <property type="term" value="C:proteasome regulatory particle, lid subcomplex"/>
    <property type="evidence" value="ECO:0007669"/>
    <property type="project" value="UniProtKB-UniRule"/>
</dbReference>
<comment type="similarity">
    <text evidence="1 2">Belongs to the DSS1/SEM1 family.</text>
</comment>
<reference evidence="4 5" key="1">
    <citation type="submission" date="2015-03" db="EMBL/GenBank/DDBJ databases">
        <authorList>
            <person name="Radwan O."/>
            <person name="Al-Naeli F.A."/>
            <person name="Rendon G.A."/>
            <person name="Fields C."/>
        </authorList>
    </citation>
    <scope>NUCLEOTIDE SEQUENCE [LARGE SCALE GENOMIC DNA]</scope>
    <source>
        <strain evidence="4">CR-DP1</strain>
    </source>
</reference>
<gene>
    <name evidence="4" type="ORF">TD95_000174</name>
</gene>
<evidence type="ECO:0000313" key="5">
    <source>
        <dbReference type="Proteomes" id="UP000033483"/>
    </source>
</evidence>